<name>A0A0V1A182_9BILA</name>
<evidence type="ECO:0000313" key="1">
    <source>
        <dbReference type="EMBL" id="KRY18688.1"/>
    </source>
</evidence>
<dbReference type="EMBL" id="JYDQ01000043">
    <property type="protein sequence ID" value="KRY18688.1"/>
    <property type="molecule type" value="Genomic_DNA"/>
</dbReference>
<dbReference type="AlphaFoldDB" id="A0A0V1A182"/>
<sequence>MRDQAVSSGAINDGANFFFKILKIWLNQPTKHRKRMQPQSWRTVKATGVLGLPNCSRRCCKFARNR</sequence>
<gene>
    <name evidence="1" type="ORF">T12_325</name>
</gene>
<organism evidence="1 2">
    <name type="scientific">Trichinella patagoniensis</name>
    <dbReference type="NCBI Taxonomy" id="990121"/>
    <lineage>
        <taxon>Eukaryota</taxon>
        <taxon>Metazoa</taxon>
        <taxon>Ecdysozoa</taxon>
        <taxon>Nematoda</taxon>
        <taxon>Enoplea</taxon>
        <taxon>Dorylaimia</taxon>
        <taxon>Trichinellida</taxon>
        <taxon>Trichinellidae</taxon>
        <taxon>Trichinella</taxon>
    </lineage>
</organism>
<proteinExistence type="predicted"/>
<dbReference type="Proteomes" id="UP000054783">
    <property type="component" value="Unassembled WGS sequence"/>
</dbReference>
<evidence type="ECO:0000313" key="2">
    <source>
        <dbReference type="Proteomes" id="UP000054783"/>
    </source>
</evidence>
<keyword evidence="2" id="KW-1185">Reference proteome</keyword>
<comment type="caution">
    <text evidence="1">The sequence shown here is derived from an EMBL/GenBank/DDBJ whole genome shotgun (WGS) entry which is preliminary data.</text>
</comment>
<reference evidence="1 2" key="1">
    <citation type="submission" date="2015-01" db="EMBL/GenBank/DDBJ databases">
        <title>Evolution of Trichinella species and genotypes.</title>
        <authorList>
            <person name="Korhonen P.K."/>
            <person name="Edoardo P."/>
            <person name="Giuseppe L.R."/>
            <person name="Gasser R.B."/>
        </authorList>
    </citation>
    <scope>NUCLEOTIDE SEQUENCE [LARGE SCALE GENOMIC DNA]</scope>
    <source>
        <strain evidence="1">ISS2496</strain>
    </source>
</reference>
<accession>A0A0V1A182</accession>
<protein>
    <submittedName>
        <fullName evidence="1">Uncharacterized protein</fullName>
    </submittedName>
</protein>